<dbReference type="Proteomes" id="UP000018842">
    <property type="component" value="Unassembled WGS sequence"/>
</dbReference>
<evidence type="ECO:0000256" key="1">
    <source>
        <dbReference type="SAM" id="MobiDB-lite"/>
    </source>
</evidence>
<evidence type="ECO:0000313" key="4">
    <source>
        <dbReference type="Proteomes" id="UP000018842"/>
    </source>
</evidence>
<reference evidence="4" key="1">
    <citation type="journal article" date="2014" name="Genome">
        <title>Draft Genome Sequences of Three Strains of Bacteroides pyogenes Isolated from a Cat and Swine.</title>
        <authorList>
            <person name="Sakamoto M."/>
            <person name="Oshima K."/>
            <person name="Suda W."/>
            <person name="Kitamura K."/>
            <person name="Iida T."/>
            <person name="Hattori M."/>
            <person name="Ohkuma M."/>
        </authorList>
    </citation>
    <scope>NUCLEOTIDE SEQUENCE [LARGE SCALE GENOMIC DNA]</scope>
    <source>
        <strain evidence="4">JCM 6294</strain>
    </source>
</reference>
<dbReference type="EMBL" id="BAIR01000001">
    <property type="protein sequence ID" value="GAE17350.1"/>
    <property type="molecule type" value="Genomic_DNA"/>
</dbReference>
<dbReference type="InterPro" id="IPR012480">
    <property type="entry name" value="Hepar_II_III_C"/>
</dbReference>
<dbReference type="GO" id="GO:0016829">
    <property type="term" value="F:lyase activity"/>
    <property type="evidence" value="ECO:0007669"/>
    <property type="project" value="InterPro"/>
</dbReference>
<dbReference type="Pfam" id="PF07940">
    <property type="entry name" value="Hepar_II_III_C"/>
    <property type="match status" value="1"/>
</dbReference>
<organism evidence="3 4">
    <name type="scientific">Bacteroides pyogenes DSM 20611 = JCM 6294</name>
    <dbReference type="NCBI Taxonomy" id="1121100"/>
    <lineage>
        <taxon>Bacteria</taxon>
        <taxon>Pseudomonadati</taxon>
        <taxon>Bacteroidota</taxon>
        <taxon>Bacteroidia</taxon>
        <taxon>Bacteroidales</taxon>
        <taxon>Bacteroidaceae</taxon>
        <taxon>Bacteroides</taxon>
    </lineage>
</organism>
<protein>
    <submittedName>
        <fullName evidence="3">Heparinase III protein</fullName>
    </submittedName>
</protein>
<evidence type="ECO:0000313" key="3">
    <source>
        <dbReference type="EMBL" id="GAE17350.1"/>
    </source>
</evidence>
<feature type="domain" description="Heparinase II/III-like C-terminal" evidence="2">
    <location>
        <begin position="1"/>
        <end position="33"/>
    </location>
</feature>
<comment type="caution">
    <text evidence="3">The sequence shown here is derived from an EMBL/GenBank/DDBJ whole genome shotgun (WGS) entry which is preliminary data.</text>
</comment>
<accession>W4PC88</accession>
<feature type="region of interest" description="Disordered" evidence="1">
    <location>
        <begin position="43"/>
        <end position="66"/>
    </location>
</feature>
<sequence>MVVKAGPKAFWHCQPDNGTFELWFNGKNLFPDSLVRLCRRGRSDGGAQLAPSDRCTQHGDTEQSQS</sequence>
<feature type="compositionally biased region" description="Basic and acidic residues" evidence="1">
    <location>
        <begin position="55"/>
        <end position="66"/>
    </location>
</feature>
<evidence type="ECO:0000259" key="2">
    <source>
        <dbReference type="Pfam" id="PF07940"/>
    </source>
</evidence>
<gene>
    <name evidence="3" type="ORF">JCM6294_85</name>
</gene>
<proteinExistence type="predicted"/>
<name>W4PC88_9BACE</name>
<dbReference type="AlphaFoldDB" id="W4PC88"/>
<dbReference type="Gene3D" id="2.70.98.70">
    <property type="match status" value="1"/>
</dbReference>